<proteinExistence type="predicted"/>
<dbReference type="Proteomes" id="UP000825002">
    <property type="component" value="Unassembled WGS sequence"/>
</dbReference>
<keyword evidence="2" id="KW-0472">Membrane</keyword>
<feature type="compositionally biased region" description="Polar residues" evidence="1">
    <location>
        <begin position="96"/>
        <end position="113"/>
    </location>
</feature>
<reference evidence="3 4" key="1">
    <citation type="submission" date="2020-10" db="EMBL/GenBank/DDBJ databases">
        <authorList>
            <person name="Klimov P.B."/>
            <person name="Dyachkov S.M."/>
            <person name="Chetverikov P.E."/>
        </authorList>
    </citation>
    <scope>NUCLEOTIDE SEQUENCE [LARGE SCALE GENOMIC DNA]</scope>
    <source>
        <strain evidence="3">BMOC 18-1129-001#AD2665</strain>
        <tissue evidence="3">Entire mites</tissue>
    </source>
</reference>
<organism evidence="3 4">
    <name type="scientific">Fragariocoptes setiger</name>
    <dbReference type="NCBI Taxonomy" id="1670756"/>
    <lineage>
        <taxon>Eukaryota</taxon>
        <taxon>Metazoa</taxon>
        <taxon>Ecdysozoa</taxon>
        <taxon>Arthropoda</taxon>
        <taxon>Chelicerata</taxon>
        <taxon>Arachnida</taxon>
        <taxon>Acari</taxon>
        <taxon>Acariformes</taxon>
        <taxon>Trombidiformes</taxon>
        <taxon>Prostigmata</taxon>
        <taxon>Eupodina</taxon>
        <taxon>Eriophyoidea</taxon>
        <taxon>Phytoptidae</taxon>
        <taxon>Fragariocoptes</taxon>
    </lineage>
</organism>
<gene>
    <name evidence="3" type="ORF">GZH46_01811</name>
</gene>
<feature type="transmembrane region" description="Helical" evidence="2">
    <location>
        <begin position="12"/>
        <end position="41"/>
    </location>
</feature>
<dbReference type="EMBL" id="JAIFTH010000382">
    <property type="protein sequence ID" value="KAG9509662.1"/>
    <property type="molecule type" value="Genomic_DNA"/>
</dbReference>
<evidence type="ECO:0000313" key="3">
    <source>
        <dbReference type="EMBL" id="KAG9509662.1"/>
    </source>
</evidence>
<name>A0ABQ7S8A7_9ACAR</name>
<feature type="region of interest" description="Disordered" evidence="1">
    <location>
        <begin position="96"/>
        <end position="117"/>
    </location>
</feature>
<evidence type="ECO:0000256" key="2">
    <source>
        <dbReference type="SAM" id="Phobius"/>
    </source>
</evidence>
<protein>
    <submittedName>
        <fullName evidence="3">Uncharacterized protein</fullName>
    </submittedName>
</protein>
<sequence length="139" mass="15188">MGSLFNLAVQTIMFYITAVGNATLLKLFAALDMAIFAVYALLGWLKKVEFLHSTLLCAAILLWLSQELIEPQQHPARAPKKSTIVNNKLLEIENSSNKQSLPTAQHESNQVSPTAPPAEENTVLTIVSKSNESHSVCIA</sequence>
<evidence type="ECO:0000313" key="4">
    <source>
        <dbReference type="Proteomes" id="UP000825002"/>
    </source>
</evidence>
<comment type="caution">
    <text evidence="3">The sequence shown here is derived from an EMBL/GenBank/DDBJ whole genome shotgun (WGS) entry which is preliminary data.</text>
</comment>
<keyword evidence="2" id="KW-1133">Transmembrane helix</keyword>
<keyword evidence="4" id="KW-1185">Reference proteome</keyword>
<accession>A0ABQ7S8A7</accession>
<evidence type="ECO:0000256" key="1">
    <source>
        <dbReference type="SAM" id="MobiDB-lite"/>
    </source>
</evidence>
<keyword evidence="2" id="KW-0812">Transmembrane</keyword>